<dbReference type="Gene3D" id="1.10.533.10">
    <property type="entry name" value="Death Domain, Fas"/>
    <property type="match status" value="1"/>
</dbReference>
<dbReference type="InterPro" id="IPR011029">
    <property type="entry name" value="DEATH-like_dom_sf"/>
</dbReference>
<dbReference type="AlphaFoldDB" id="A0A914WPZ7"/>
<protein>
    <submittedName>
        <fullName evidence="3">CARD domain-containing protein</fullName>
    </submittedName>
</protein>
<dbReference type="PROSITE" id="PS50209">
    <property type="entry name" value="CARD"/>
    <property type="match status" value="1"/>
</dbReference>
<organism evidence="2 3">
    <name type="scientific">Plectus sambesii</name>
    <dbReference type="NCBI Taxonomy" id="2011161"/>
    <lineage>
        <taxon>Eukaryota</taxon>
        <taxon>Metazoa</taxon>
        <taxon>Ecdysozoa</taxon>
        <taxon>Nematoda</taxon>
        <taxon>Chromadorea</taxon>
        <taxon>Plectida</taxon>
        <taxon>Plectina</taxon>
        <taxon>Plectoidea</taxon>
        <taxon>Plectidae</taxon>
        <taxon>Plectus</taxon>
    </lineage>
</organism>
<dbReference type="Proteomes" id="UP000887566">
    <property type="component" value="Unplaced"/>
</dbReference>
<evidence type="ECO:0000259" key="1">
    <source>
        <dbReference type="PROSITE" id="PS50209"/>
    </source>
</evidence>
<accession>A0A914WPZ7</accession>
<name>A0A914WPZ7_9BILA</name>
<dbReference type="SUPFAM" id="SSF47986">
    <property type="entry name" value="DEATH domain"/>
    <property type="match status" value="1"/>
</dbReference>
<dbReference type="WBParaSite" id="PSAMB.scaffold4982size12988.g25699.t2">
    <property type="protein sequence ID" value="PSAMB.scaffold4982size12988.g25699.t2"/>
    <property type="gene ID" value="PSAMB.scaffold4982size12988.g25699"/>
</dbReference>
<evidence type="ECO:0000313" key="3">
    <source>
        <dbReference type="WBParaSite" id="PSAMB.scaffold4982size12988.g25699.t2"/>
    </source>
</evidence>
<feature type="domain" description="CARD" evidence="1">
    <location>
        <begin position="1"/>
        <end position="101"/>
    </location>
</feature>
<keyword evidence="2" id="KW-1185">Reference proteome</keyword>
<sequence>MNEQHRELIKKFQPQFIQAIVENQCLEWLINQLLSLDHGGDNGLIMQDLLWLEGGSYTNEAEKVRVLFKILSTRGRNGIDRFFKAIIDTKQATLISILTSQLPPNQQIENESSSYFSDHSSAQVGSNIGIRSFDRNSGILVGHMQGGTQHNYSAQGSIYFGDISEQRFAFNSHNHDGRMVSGSVQGGTVVQGDYHYHLYQA</sequence>
<dbReference type="GO" id="GO:0042981">
    <property type="term" value="P:regulation of apoptotic process"/>
    <property type="evidence" value="ECO:0007669"/>
    <property type="project" value="InterPro"/>
</dbReference>
<dbReference type="InterPro" id="IPR001315">
    <property type="entry name" value="CARD"/>
</dbReference>
<proteinExistence type="predicted"/>
<reference evidence="3" key="1">
    <citation type="submission" date="2022-11" db="UniProtKB">
        <authorList>
            <consortium name="WormBaseParasite"/>
        </authorList>
    </citation>
    <scope>IDENTIFICATION</scope>
</reference>
<evidence type="ECO:0000313" key="2">
    <source>
        <dbReference type="Proteomes" id="UP000887566"/>
    </source>
</evidence>